<organism evidence="1 2">
    <name type="scientific">Lutibacter maritimus</name>
    <dbReference type="NCBI Taxonomy" id="593133"/>
    <lineage>
        <taxon>Bacteria</taxon>
        <taxon>Pseudomonadati</taxon>
        <taxon>Bacteroidota</taxon>
        <taxon>Flavobacteriia</taxon>
        <taxon>Flavobacteriales</taxon>
        <taxon>Flavobacteriaceae</taxon>
        <taxon>Lutibacter</taxon>
    </lineage>
</organism>
<accession>A0A1I6P3W6</accession>
<evidence type="ECO:0000313" key="2">
    <source>
        <dbReference type="Proteomes" id="UP000199312"/>
    </source>
</evidence>
<dbReference type="STRING" id="593133.SAMN04488006_0871"/>
<reference evidence="2" key="1">
    <citation type="submission" date="2016-10" db="EMBL/GenBank/DDBJ databases">
        <authorList>
            <person name="Varghese N."/>
            <person name="Submissions S."/>
        </authorList>
    </citation>
    <scope>NUCLEOTIDE SEQUENCE [LARGE SCALE GENOMIC DNA]</scope>
    <source>
        <strain evidence="2">DSM 24450</strain>
    </source>
</reference>
<name>A0A1I6P3W6_9FLAO</name>
<sequence>MLKDFDLKKKELIEKLGVHIEANDHYAPLAARIVAFIILNGRKGATFEQLVTNLCASKSTVSTHLTHLQSLKKILYYTKTGDRKKYFVVNKDHLVQNMDNMIATWTSQKILHEEIKEFKDSYNQLETTDDESKFDLEFHTDFITFLNEATASISILRKKLIEKHHI</sequence>
<gene>
    <name evidence="1" type="ORF">SAMN04488006_0871</name>
</gene>
<dbReference type="InterPro" id="IPR036388">
    <property type="entry name" value="WH-like_DNA-bd_sf"/>
</dbReference>
<dbReference type="EMBL" id="FOZP01000001">
    <property type="protein sequence ID" value="SFS34882.1"/>
    <property type="molecule type" value="Genomic_DNA"/>
</dbReference>
<dbReference type="RefSeq" id="WP_090223061.1">
    <property type="nucleotide sequence ID" value="NZ_FOZP01000001.1"/>
</dbReference>
<evidence type="ECO:0008006" key="3">
    <source>
        <dbReference type="Google" id="ProtNLM"/>
    </source>
</evidence>
<dbReference type="OrthoDB" id="1807857at2"/>
<dbReference type="Proteomes" id="UP000199312">
    <property type="component" value="Unassembled WGS sequence"/>
</dbReference>
<dbReference type="InterPro" id="IPR036390">
    <property type="entry name" value="WH_DNA-bd_sf"/>
</dbReference>
<evidence type="ECO:0000313" key="1">
    <source>
        <dbReference type="EMBL" id="SFS34882.1"/>
    </source>
</evidence>
<dbReference type="Gene3D" id="1.10.10.10">
    <property type="entry name" value="Winged helix-like DNA-binding domain superfamily/Winged helix DNA-binding domain"/>
    <property type="match status" value="1"/>
</dbReference>
<protein>
    <recommendedName>
        <fullName evidence="3">DNA-binding transcriptional regulator GbsR, MarR family</fullName>
    </recommendedName>
</protein>
<proteinExistence type="predicted"/>
<keyword evidence="2" id="KW-1185">Reference proteome</keyword>
<dbReference type="SUPFAM" id="SSF46785">
    <property type="entry name" value="Winged helix' DNA-binding domain"/>
    <property type="match status" value="1"/>
</dbReference>
<dbReference type="AlphaFoldDB" id="A0A1I6P3W6"/>